<feature type="compositionally biased region" description="Polar residues" evidence="1">
    <location>
        <begin position="28"/>
        <end position="39"/>
    </location>
</feature>
<dbReference type="Proteomes" id="UP001431209">
    <property type="component" value="Unassembled WGS sequence"/>
</dbReference>
<dbReference type="AlphaFoldDB" id="A0AAW2Z135"/>
<dbReference type="EMBL" id="JAOPGA020000966">
    <property type="protein sequence ID" value="KAL0483521.1"/>
    <property type="molecule type" value="Genomic_DNA"/>
</dbReference>
<proteinExistence type="predicted"/>
<comment type="caution">
    <text evidence="2">The sequence shown here is derived from an EMBL/GenBank/DDBJ whole genome shotgun (WGS) entry which is preliminary data.</text>
</comment>
<evidence type="ECO:0000313" key="3">
    <source>
        <dbReference type="Proteomes" id="UP001431209"/>
    </source>
</evidence>
<accession>A0AAW2Z135</accession>
<organism evidence="2 3">
    <name type="scientific">Acrasis kona</name>
    <dbReference type="NCBI Taxonomy" id="1008807"/>
    <lineage>
        <taxon>Eukaryota</taxon>
        <taxon>Discoba</taxon>
        <taxon>Heterolobosea</taxon>
        <taxon>Tetramitia</taxon>
        <taxon>Eutetramitia</taxon>
        <taxon>Acrasidae</taxon>
        <taxon>Acrasis</taxon>
    </lineage>
</organism>
<protein>
    <submittedName>
        <fullName evidence="2">Telomere-binding protein</fullName>
    </submittedName>
</protein>
<evidence type="ECO:0000313" key="2">
    <source>
        <dbReference type="EMBL" id="KAL0483521.1"/>
    </source>
</evidence>
<keyword evidence="3" id="KW-1185">Reference proteome</keyword>
<sequence length="153" mass="17803">MITTHTLDYDLFLNLEFPDGEVLLNDMGISNNNPAGTNGNEKKRKRDDDTDNTEQEPSAKLTKFLFDESQYTYPSNYYPNEITDICLVSLLDVQTNVENNEVQENKVDMQESRDDAKKNRYLVCMGNKRNRPKKNTVAKHHPEDKYMMKFALK</sequence>
<evidence type="ECO:0000256" key="1">
    <source>
        <dbReference type="SAM" id="MobiDB-lite"/>
    </source>
</evidence>
<reference evidence="2 3" key="1">
    <citation type="submission" date="2024-03" db="EMBL/GenBank/DDBJ databases">
        <title>The Acrasis kona genome and developmental transcriptomes reveal deep origins of eukaryotic multicellular pathways.</title>
        <authorList>
            <person name="Sheikh S."/>
            <person name="Fu C.-J."/>
            <person name="Brown M.W."/>
            <person name="Baldauf S.L."/>
        </authorList>
    </citation>
    <scope>NUCLEOTIDE SEQUENCE [LARGE SCALE GENOMIC DNA]</scope>
    <source>
        <strain evidence="2 3">ATCC MYA-3509</strain>
    </source>
</reference>
<gene>
    <name evidence="2" type="ORF">AKO1_014549</name>
</gene>
<name>A0AAW2Z135_9EUKA</name>
<feature type="region of interest" description="Disordered" evidence="1">
    <location>
        <begin position="28"/>
        <end position="61"/>
    </location>
</feature>